<comment type="caution">
    <text evidence="2">The sequence shown here is derived from an EMBL/GenBank/DDBJ whole genome shotgun (WGS) entry which is preliminary data.</text>
</comment>
<keyword evidence="3" id="KW-1185">Reference proteome</keyword>
<organism evidence="2 3">
    <name type="scientific">Microthlaspi erraticum</name>
    <dbReference type="NCBI Taxonomy" id="1685480"/>
    <lineage>
        <taxon>Eukaryota</taxon>
        <taxon>Viridiplantae</taxon>
        <taxon>Streptophyta</taxon>
        <taxon>Embryophyta</taxon>
        <taxon>Tracheophyta</taxon>
        <taxon>Spermatophyta</taxon>
        <taxon>Magnoliopsida</taxon>
        <taxon>eudicotyledons</taxon>
        <taxon>Gunneridae</taxon>
        <taxon>Pentapetalae</taxon>
        <taxon>rosids</taxon>
        <taxon>malvids</taxon>
        <taxon>Brassicales</taxon>
        <taxon>Brassicaceae</taxon>
        <taxon>Coluteocarpeae</taxon>
        <taxon>Microthlaspi</taxon>
    </lineage>
</organism>
<protein>
    <submittedName>
        <fullName evidence="2">Uncharacterized protein</fullName>
    </submittedName>
</protein>
<name>A0A6D2L6F9_9BRAS</name>
<sequence length="105" mass="12485">MFETFRFWSESLGGPIGREGVFRDNQGSFHKDVESPSPMARPKREVRRSRPIRIPRHPWDVDEVMGTFRKSLSLQYLPRRILLRRHDGFLRILQLILAIRESLKL</sequence>
<proteinExistence type="predicted"/>
<gene>
    <name evidence="2" type="ORF">MERR_LOCUS49509</name>
</gene>
<dbReference type="AlphaFoldDB" id="A0A6D2L6F9"/>
<evidence type="ECO:0000313" key="3">
    <source>
        <dbReference type="Proteomes" id="UP000467841"/>
    </source>
</evidence>
<accession>A0A6D2L6F9</accession>
<dbReference type="Proteomes" id="UP000467841">
    <property type="component" value="Unassembled WGS sequence"/>
</dbReference>
<evidence type="ECO:0000256" key="1">
    <source>
        <dbReference type="SAM" id="MobiDB-lite"/>
    </source>
</evidence>
<reference evidence="2" key="1">
    <citation type="submission" date="2020-01" db="EMBL/GenBank/DDBJ databases">
        <authorList>
            <person name="Mishra B."/>
        </authorList>
    </citation>
    <scope>NUCLEOTIDE SEQUENCE [LARGE SCALE GENOMIC DNA]</scope>
</reference>
<evidence type="ECO:0000313" key="2">
    <source>
        <dbReference type="EMBL" id="CAA7062273.1"/>
    </source>
</evidence>
<feature type="region of interest" description="Disordered" evidence="1">
    <location>
        <begin position="27"/>
        <end position="48"/>
    </location>
</feature>
<dbReference type="EMBL" id="CACVBM020001939">
    <property type="protein sequence ID" value="CAA7062273.1"/>
    <property type="molecule type" value="Genomic_DNA"/>
</dbReference>